<name>A0A7W8ENN1_9HYPH</name>
<protein>
    <submittedName>
        <fullName evidence="2">Ni/Co efflux regulator RcnB</fullName>
    </submittedName>
</protein>
<evidence type="ECO:0000313" key="2">
    <source>
        <dbReference type="EMBL" id="MBB5089743.1"/>
    </source>
</evidence>
<keyword evidence="3" id="KW-1185">Reference proteome</keyword>
<feature type="compositionally biased region" description="Polar residues" evidence="1">
    <location>
        <begin position="23"/>
        <end position="44"/>
    </location>
</feature>
<dbReference type="PROSITE" id="PS51257">
    <property type="entry name" value="PROKAR_LIPOPROTEIN"/>
    <property type="match status" value="1"/>
</dbReference>
<feature type="region of interest" description="Disordered" evidence="1">
    <location>
        <begin position="23"/>
        <end position="47"/>
    </location>
</feature>
<dbReference type="Proteomes" id="UP000531231">
    <property type="component" value="Unassembled WGS sequence"/>
</dbReference>
<reference evidence="2 3" key="1">
    <citation type="submission" date="2020-08" db="EMBL/GenBank/DDBJ databases">
        <title>Genomic Encyclopedia of Type Strains, Phase IV (KMG-IV): sequencing the most valuable type-strain genomes for metagenomic binning, comparative biology and taxonomic classification.</title>
        <authorList>
            <person name="Goeker M."/>
        </authorList>
    </citation>
    <scope>NUCLEOTIDE SEQUENCE [LARGE SCALE GENOMIC DNA]</scope>
    <source>
        <strain evidence="2 3">DSM 25620</strain>
    </source>
</reference>
<dbReference type="AlphaFoldDB" id="A0A7W8ENN1"/>
<evidence type="ECO:0000313" key="3">
    <source>
        <dbReference type="Proteomes" id="UP000531231"/>
    </source>
</evidence>
<accession>A0A7W8ENN1</accession>
<proteinExistence type="predicted"/>
<evidence type="ECO:0000256" key="1">
    <source>
        <dbReference type="SAM" id="MobiDB-lite"/>
    </source>
</evidence>
<gene>
    <name evidence="2" type="ORF">HNQ68_000255</name>
</gene>
<organism evidence="2 3">
    <name type="scientific">Pseudochrobactrum saccharolyticum</name>
    <dbReference type="NCBI Taxonomy" id="354352"/>
    <lineage>
        <taxon>Bacteria</taxon>
        <taxon>Pseudomonadati</taxon>
        <taxon>Pseudomonadota</taxon>
        <taxon>Alphaproteobacteria</taxon>
        <taxon>Hyphomicrobiales</taxon>
        <taxon>Brucellaceae</taxon>
        <taxon>Pseudochrobactrum</taxon>
    </lineage>
</organism>
<sequence>MKYTDIITVFTSLSVLTACTTSATQTDKPVASQNQPASASNDTSKPAKLVETYTAHISDRDKVDEKGKPLKNARDILLQDRKNYYDFNLRDQADTPSKVFAKKENRWSQGKEFSEMKWEPSNASDPQRGYQWKMRRGVEYQIFEGNPDVKIQVYDDGNIHVNPSRNY</sequence>
<dbReference type="EMBL" id="JACHIL010000001">
    <property type="protein sequence ID" value="MBB5089743.1"/>
    <property type="molecule type" value="Genomic_DNA"/>
</dbReference>
<dbReference type="RefSeq" id="WP_151158412.1">
    <property type="nucleotide sequence ID" value="NZ_JACHIL010000001.1"/>
</dbReference>
<comment type="caution">
    <text evidence="2">The sequence shown here is derived from an EMBL/GenBank/DDBJ whole genome shotgun (WGS) entry which is preliminary data.</text>
</comment>